<evidence type="ECO:0000256" key="3">
    <source>
        <dbReference type="ARBA" id="ARBA00023125"/>
    </source>
</evidence>
<reference evidence="9" key="2">
    <citation type="journal article" date="2021" name="PeerJ">
        <title>Extensive microbial diversity within the chicken gut microbiome revealed by metagenomics and culture.</title>
        <authorList>
            <person name="Gilroy R."/>
            <person name="Ravi A."/>
            <person name="Getino M."/>
            <person name="Pursley I."/>
            <person name="Horton D.L."/>
            <person name="Alikhan N.F."/>
            <person name="Baker D."/>
            <person name="Gharbi K."/>
            <person name="Hall N."/>
            <person name="Watson M."/>
            <person name="Adriaenssens E.M."/>
            <person name="Foster-Nyarko E."/>
            <person name="Jarju S."/>
            <person name="Secka A."/>
            <person name="Antonio M."/>
            <person name="Oren A."/>
            <person name="Chaudhuri R.R."/>
            <person name="La Ragione R."/>
            <person name="Hildebrand F."/>
            <person name="Pallen M.J."/>
        </authorList>
    </citation>
    <scope>NUCLEOTIDE SEQUENCE</scope>
    <source>
        <strain evidence="9">ChiSjej3B21-11622</strain>
    </source>
</reference>
<organism evidence="9 10">
    <name type="scientific">Candidatus Limivivens merdigallinarum</name>
    <dbReference type="NCBI Taxonomy" id="2840859"/>
    <lineage>
        <taxon>Bacteria</taxon>
        <taxon>Bacillati</taxon>
        <taxon>Bacillota</taxon>
        <taxon>Clostridia</taxon>
        <taxon>Lachnospirales</taxon>
        <taxon>Lachnospiraceae</taxon>
        <taxon>Lachnospiraceae incertae sedis</taxon>
        <taxon>Candidatus Limivivens</taxon>
    </lineage>
</organism>
<dbReference type="InterPro" id="IPR018060">
    <property type="entry name" value="HTH_AraC"/>
</dbReference>
<keyword evidence="2" id="KW-0805">Transcription regulation</keyword>
<evidence type="ECO:0000256" key="1">
    <source>
        <dbReference type="ARBA" id="ARBA00018672"/>
    </source>
</evidence>
<protein>
    <recommendedName>
        <fullName evidence="1">Stage 0 sporulation protein A homolog</fullName>
    </recommendedName>
</protein>
<evidence type="ECO:0000259" key="7">
    <source>
        <dbReference type="PROSITE" id="PS01124"/>
    </source>
</evidence>
<dbReference type="PANTHER" id="PTHR43280">
    <property type="entry name" value="ARAC-FAMILY TRANSCRIPTIONAL REGULATOR"/>
    <property type="match status" value="1"/>
</dbReference>
<dbReference type="GO" id="GO:0043565">
    <property type="term" value="F:sequence-specific DNA binding"/>
    <property type="evidence" value="ECO:0007669"/>
    <property type="project" value="InterPro"/>
</dbReference>
<sequence length="503" mass="58072">MNIFVVEDEPPILREILSIIESFHEDYCLLGSAVNGKDALQFLEKRGAEIDVLITDIQIPVLTGLELISHIRDSYPHILCIILTGYSDFNYARQALRYGVFDYLLKPVDEEELHGKLREAYARKCQDYMKEPSLKTVSPDPALNHDGLYQVALLTLGPFPVYASKYHNLFPDFWKKIQLEELFCRNPSLKDRYWIIDSSSPSEKILLFLLPEEHLQQRDTFLADLMAPLLDGPEQITIAIEPQFPGIRKIHSTVLRLRSQINRCVRIQKSQLLFLRDTDGGTSEFAQARSWCLRLSQLFAKKNVPVFEAELKNCIRRLQKEDLPSAELFHFLKELFLYCIRAVEDICSFPALDIDSTAGEILVFSDSYVAFYENTRSIFRSLFELMLDQEPLFHDKTDIVMKLDSYMKENFTTSINTQSIAKEFGFTPAYLSKIFREYKKISPSDYITDLRIERAKELLLANPSCKIKDIALSVGYNDPLYFSKVFKNLTGVSPKQYAEQPNQ</sequence>
<dbReference type="InterPro" id="IPR001789">
    <property type="entry name" value="Sig_transdc_resp-reg_receiver"/>
</dbReference>
<comment type="caution">
    <text evidence="9">The sequence shown here is derived from an EMBL/GenBank/DDBJ whole genome shotgun (WGS) entry which is preliminary data.</text>
</comment>
<keyword evidence="3" id="KW-0238">DNA-binding</keyword>
<feature type="modified residue" description="4-aspartylphosphate" evidence="6">
    <location>
        <position position="56"/>
    </location>
</feature>
<evidence type="ECO:0000259" key="8">
    <source>
        <dbReference type="PROSITE" id="PS50110"/>
    </source>
</evidence>
<dbReference type="AlphaFoldDB" id="A0A9D1D1W7"/>
<feature type="domain" description="HTH araC/xylS-type" evidence="7">
    <location>
        <begin position="401"/>
        <end position="500"/>
    </location>
</feature>
<reference evidence="9" key="1">
    <citation type="submission" date="2020-10" db="EMBL/GenBank/DDBJ databases">
        <authorList>
            <person name="Gilroy R."/>
        </authorList>
    </citation>
    <scope>NUCLEOTIDE SEQUENCE</scope>
    <source>
        <strain evidence="9">ChiSjej3B21-11622</strain>
    </source>
</reference>
<dbReference type="Pfam" id="PF12833">
    <property type="entry name" value="HTH_18"/>
    <property type="match status" value="1"/>
</dbReference>
<dbReference type="SMART" id="SM00448">
    <property type="entry name" value="REC"/>
    <property type="match status" value="1"/>
</dbReference>
<keyword evidence="4" id="KW-0804">Transcription</keyword>
<dbReference type="PANTHER" id="PTHR43280:SF2">
    <property type="entry name" value="HTH-TYPE TRANSCRIPTIONAL REGULATOR EXSA"/>
    <property type="match status" value="1"/>
</dbReference>
<dbReference type="PROSITE" id="PS50110">
    <property type="entry name" value="RESPONSE_REGULATORY"/>
    <property type="match status" value="1"/>
</dbReference>
<dbReference type="InterPro" id="IPR018062">
    <property type="entry name" value="HTH_AraC-typ_CS"/>
</dbReference>
<dbReference type="PRINTS" id="PR00032">
    <property type="entry name" value="HTHARAC"/>
</dbReference>
<evidence type="ECO:0000256" key="5">
    <source>
        <dbReference type="ARBA" id="ARBA00024867"/>
    </source>
</evidence>
<gene>
    <name evidence="9" type="ORF">IAB26_15205</name>
</gene>
<accession>A0A9D1D1W7</accession>
<evidence type="ECO:0000313" key="10">
    <source>
        <dbReference type="Proteomes" id="UP000886886"/>
    </source>
</evidence>
<feature type="domain" description="Response regulatory" evidence="8">
    <location>
        <begin position="2"/>
        <end position="121"/>
    </location>
</feature>
<dbReference type="GO" id="GO:0003700">
    <property type="term" value="F:DNA-binding transcription factor activity"/>
    <property type="evidence" value="ECO:0007669"/>
    <property type="project" value="InterPro"/>
</dbReference>
<evidence type="ECO:0000256" key="4">
    <source>
        <dbReference type="ARBA" id="ARBA00023163"/>
    </source>
</evidence>
<evidence type="ECO:0000256" key="6">
    <source>
        <dbReference type="PROSITE-ProRule" id="PRU00169"/>
    </source>
</evidence>
<comment type="function">
    <text evidence="5">May play the central regulatory role in sporulation. It may be an element of the effector pathway responsible for the activation of sporulation genes in response to nutritional stress. Spo0A may act in concert with spo0H (a sigma factor) to control the expression of some genes that are critical to the sporulation process.</text>
</comment>
<dbReference type="Proteomes" id="UP000886886">
    <property type="component" value="Unassembled WGS sequence"/>
</dbReference>
<dbReference type="Gene3D" id="1.10.10.60">
    <property type="entry name" value="Homeodomain-like"/>
    <property type="match status" value="2"/>
</dbReference>
<dbReference type="GO" id="GO:0000160">
    <property type="term" value="P:phosphorelay signal transduction system"/>
    <property type="evidence" value="ECO:0007669"/>
    <property type="project" value="InterPro"/>
</dbReference>
<name>A0A9D1D1W7_9FIRM</name>
<proteinExistence type="predicted"/>
<dbReference type="PROSITE" id="PS00041">
    <property type="entry name" value="HTH_ARAC_FAMILY_1"/>
    <property type="match status" value="1"/>
</dbReference>
<keyword evidence="6" id="KW-0597">Phosphoprotein</keyword>
<dbReference type="InterPro" id="IPR009057">
    <property type="entry name" value="Homeodomain-like_sf"/>
</dbReference>
<dbReference type="SUPFAM" id="SSF52172">
    <property type="entry name" value="CheY-like"/>
    <property type="match status" value="1"/>
</dbReference>
<dbReference type="EMBL" id="DVFT01000222">
    <property type="protein sequence ID" value="HIQ97896.1"/>
    <property type="molecule type" value="Genomic_DNA"/>
</dbReference>
<dbReference type="InterPro" id="IPR011006">
    <property type="entry name" value="CheY-like_superfamily"/>
</dbReference>
<dbReference type="CDD" id="cd17536">
    <property type="entry name" value="REC_YesN-like"/>
    <property type="match status" value="1"/>
</dbReference>
<dbReference type="Gene3D" id="3.40.50.2300">
    <property type="match status" value="1"/>
</dbReference>
<evidence type="ECO:0000313" key="9">
    <source>
        <dbReference type="EMBL" id="HIQ97896.1"/>
    </source>
</evidence>
<dbReference type="SUPFAM" id="SSF46689">
    <property type="entry name" value="Homeodomain-like"/>
    <property type="match status" value="2"/>
</dbReference>
<evidence type="ECO:0000256" key="2">
    <source>
        <dbReference type="ARBA" id="ARBA00023015"/>
    </source>
</evidence>
<dbReference type="Pfam" id="PF00072">
    <property type="entry name" value="Response_reg"/>
    <property type="match status" value="1"/>
</dbReference>
<dbReference type="InterPro" id="IPR020449">
    <property type="entry name" value="Tscrpt_reg_AraC-type_HTH"/>
</dbReference>
<dbReference type="PROSITE" id="PS01124">
    <property type="entry name" value="HTH_ARAC_FAMILY_2"/>
    <property type="match status" value="1"/>
</dbReference>
<dbReference type="SMART" id="SM00342">
    <property type="entry name" value="HTH_ARAC"/>
    <property type="match status" value="1"/>
</dbReference>